<dbReference type="InterPro" id="IPR004558">
    <property type="entry name" value="Coprogen_oxidase_HemN"/>
</dbReference>
<sequence length="462" mass="53429">MENKIVFDKDLIRRYDTSGPRYTSYPTAVQFTTDFNLNDYIGGIKHSNEDPIPSPLSLYLHIPFCDTICYYCGCSKVITKDKSKAAPYIKLLKQEIELQGALFAKDRQVTQIHWGGGTPTFLDDKEIYEIIKCIRENFNVPADHEIEFSIEVDPRTVDRQRLKNLSNLGFNRISIGVQDFDDKVQASVNRIQSTAQIKNHIADAKLFRFKSINIDLIYGLPKQTVSSFSETLDTTIELNPNRIAIYNYAHLPEIFKPQRRINEDELPSPEEKLNILQLCIEKLQDADYVYIGMDHFAKESDSLVKAQREGSLHRNFQGYSTHADCDMIAMGITAISRIGDNYSQNVRTIDEYETCLKQNKIPIFRGIELEADDVLRREVINELMCNNELDIIKLEKKWKIDFKAYFKPSLNNLQKMTEDGLIKIENTKLIITSNGRLLARSICMQFDRYLEQENNNRFSKII</sequence>
<name>A0A3B0X448_9ZZZZ</name>
<dbReference type="InterPro" id="IPR058240">
    <property type="entry name" value="rSAM_sf"/>
</dbReference>
<dbReference type="InterPro" id="IPR006638">
    <property type="entry name" value="Elp3/MiaA/NifB-like_rSAM"/>
</dbReference>
<dbReference type="FunFam" id="1.10.10.920:FF:000001">
    <property type="entry name" value="Coproporphyrinogen-III oxidase"/>
    <property type="match status" value="1"/>
</dbReference>
<evidence type="ECO:0000256" key="4">
    <source>
        <dbReference type="ARBA" id="ARBA00005493"/>
    </source>
</evidence>
<keyword evidence="8" id="KW-0004">4Fe-4S</keyword>
<accession>A0A3B0X448</accession>
<proteinExistence type="inferred from homology"/>
<dbReference type="InterPro" id="IPR013785">
    <property type="entry name" value="Aldolase_TIM"/>
</dbReference>
<evidence type="ECO:0000256" key="12">
    <source>
        <dbReference type="ARBA" id="ARBA00023002"/>
    </source>
</evidence>
<dbReference type="SUPFAM" id="SSF102114">
    <property type="entry name" value="Radical SAM enzymes"/>
    <property type="match status" value="1"/>
</dbReference>
<evidence type="ECO:0000256" key="7">
    <source>
        <dbReference type="ARBA" id="ARBA00020156"/>
    </source>
</evidence>
<evidence type="ECO:0000256" key="1">
    <source>
        <dbReference type="ARBA" id="ARBA00001966"/>
    </source>
</evidence>
<evidence type="ECO:0000313" key="19">
    <source>
        <dbReference type="EMBL" id="VAW50654.1"/>
    </source>
</evidence>
<comment type="cofactor">
    <cofactor evidence="1">
        <name>[4Fe-4S] cluster</name>
        <dbReference type="ChEBI" id="CHEBI:49883"/>
    </cofactor>
</comment>
<dbReference type="NCBIfam" id="TIGR00538">
    <property type="entry name" value="hemN"/>
    <property type="match status" value="1"/>
</dbReference>
<dbReference type="SFLD" id="SFLDS00029">
    <property type="entry name" value="Radical_SAM"/>
    <property type="match status" value="1"/>
</dbReference>
<dbReference type="PROSITE" id="PS51918">
    <property type="entry name" value="RADICAL_SAM"/>
    <property type="match status" value="1"/>
</dbReference>
<evidence type="ECO:0000256" key="6">
    <source>
        <dbReference type="ARBA" id="ARBA00011912"/>
    </source>
</evidence>
<dbReference type="EC" id="1.3.98.3" evidence="6"/>
<dbReference type="GO" id="GO:0006782">
    <property type="term" value="P:protoporphyrinogen IX biosynthetic process"/>
    <property type="evidence" value="ECO:0007669"/>
    <property type="project" value="UniProtKB-UniPathway"/>
</dbReference>
<evidence type="ECO:0000256" key="13">
    <source>
        <dbReference type="ARBA" id="ARBA00023004"/>
    </source>
</evidence>
<evidence type="ECO:0000256" key="8">
    <source>
        <dbReference type="ARBA" id="ARBA00022485"/>
    </source>
</evidence>
<keyword evidence="14" id="KW-0411">Iron-sulfur</keyword>
<comment type="catalytic activity">
    <reaction evidence="17">
        <text>coproporphyrinogen III + 2 S-adenosyl-L-methionine = protoporphyrinogen IX + 2 5'-deoxyadenosine + 2 L-methionine + 2 CO2</text>
        <dbReference type="Rhea" id="RHEA:15425"/>
        <dbReference type="ChEBI" id="CHEBI:16526"/>
        <dbReference type="ChEBI" id="CHEBI:17319"/>
        <dbReference type="ChEBI" id="CHEBI:57307"/>
        <dbReference type="ChEBI" id="CHEBI:57309"/>
        <dbReference type="ChEBI" id="CHEBI:57844"/>
        <dbReference type="ChEBI" id="CHEBI:59789"/>
        <dbReference type="EC" id="1.3.98.3"/>
    </reaction>
</comment>
<keyword evidence="12 19" id="KW-0560">Oxidoreductase</keyword>
<keyword evidence="15" id="KW-0627">Porphyrin biosynthesis</keyword>
<dbReference type="Pfam" id="PF04055">
    <property type="entry name" value="Radical_SAM"/>
    <property type="match status" value="1"/>
</dbReference>
<evidence type="ECO:0000256" key="3">
    <source>
        <dbReference type="ARBA" id="ARBA00004785"/>
    </source>
</evidence>
<dbReference type="SFLD" id="SFLDG01065">
    <property type="entry name" value="anaerobic_coproporphyrinogen-I"/>
    <property type="match status" value="1"/>
</dbReference>
<gene>
    <name evidence="19" type="ORF">MNBD_GAMMA05-2582</name>
</gene>
<keyword evidence="13" id="KW-0408">Iron</keyword>
<evidence type="ECO:0000256" key="2">
    <source>
        <dbReference type="ARBA" id="ARBA00004496"/>
    </source>
</evidence>
<dbReference type="FunFam" id="3.80.30.20:FF:000012">
    <property type="entry name" value="Coproporphyrinogen-III oxidase"/>
    <property type="match status" value="1"/>
</dbReference>
<dbReference type="PIRSF" id="PIRSF000167">
    <property type="entry name" value="HemN"/>
    <property type="match status" value="1"/>
</dbReference>
<feature type="domain" description="Radical SAM core" evidence="18">
    <location>
        <begin position="50"/>
        <end position="285"/>
    </location>
</feature>
<keyword evidence="11" id="KW-0479">Metal-binding</keyword>
<protein>
    <recommendedName>
        <fullName evidence="7">Oxygen-independent coproporphyrinogen III oxidase</fullName>
        <ecNumber evidence="6">1.3.98.3</ecNumber>
    </recommendedName>
    <alternativeName>
        <fullName evidence="16">Coproporphyrinogen III dehydrogenase</fullName>
    </alternativeName>
</protein>
<dbReference type="GO" id="GO:0005737">
    <property type="term" value="C:cytoplasm"/>
    <property type="evidence" value="ECO:0007669"/>
    <property type="project" value="UniProtKB-SubCell"/>
</dbReference>
<evidence type="ECO:0000259" key="18">
    <source>
        <dbReference type="PROSITE" id="PS51918"/>
    </source>
</evidence>
<evidence type="ECO:0000256" key="16">
    <source>
        <dbReference type="ARBA" id="ARBA00030263"/>
    </source>
</evidence>
<evidence type="ECO:0000256" key="11">
    <source>
        <dbReference type="ARBA" id="ARBA00022723"/>
    </source>
</evidence>
<keyword evidence="9" id="KW-0963">Cytoplasm</keyword>
<organism evidence="19">
    <name type="scientific">hydrothermal vent metagenome</name>
    <dbReference type="NCBI Taxonomy" id="652676"/>
    <lineage>
        <taxon>unclassified sequences</taxon>
        <taxon>metagenomes</taxon>
        <taxon>ecological metagenomes</taxon>
    </lineage>
</organism>
<evidence type="ECO:0000256" key="15">
    <source>
        <dbReference type="ARBA" id="ARBA00023244"/>
    </source>
</evidence>
<dbReference type="PANTHER" id="PTHR13932">
    <property type="entry name" value="COPROPORPHYRINIGEN III OXIDASE"/>
    <property type="match status" value="1"/>
</dbReference>
<keyword evidence="10" id="KW-0949">S-adenosyl-L-methionine</keyword>
<dbReference type="SMART" id="SM00729">
    <property type="entry name" value="Elp3"/>
    <property type="match status" value="1"/>
</dbReference>
<comment type="subcellular location">
    <subcellularLocation>
        <location evidence="2">Cytoplasm</location>
    </subcellularLocation>
</comment>
<evidence type="ECO:0000256" key="14">
    <source>
        <dbReference type="ARBA" id="ARBA00023014"/>
    </source>
</evidence>
<comment type="pathway">
    <text evidence="3">Porphyrin-containing compound metabolism; protoporphyrin-IX biosynthesis; protoporphyrinogen-IX from coproporphyrinogen-III (AdoMet route): step 1/1.</text>
</comment>
<evidence type="ECO:0000256" key="5">
    <source>
        <dbReference type="ARBA" id="ARBA00011245"/>
    </source>
</evidence>
<dbReference type="UniPathway" id="UPA00251">
    <property type="reaction ID" value="UER00323"/>
</dbReference>
<dbReference type="InterPro" id="IPR010723">
    <property type="entry name" value="HemN_C"/>
</dbReference>
<evidence type="ECO:0000256" key="10">
    <source>
        <dbReference type="ARBA" id="ARBA00022691"/>
    </source>
</evidence>
<dbReference type="GO" id="GO:0046872">
    <property type="term" value="F:metal ion binding"/>
    <property type="evidence" value="ECO:0007669"/>
    <property type="project" value="UniProtKB-KW"/>
</dbReference>
<dbReference type="GO" id="GO:0004109">
    <property type="term" value="F:coproporphyrinogen oxidase activity"/>
    <property type="evidence" value="ECO:0007669"/>
    <property type="project" value="InterPro"/>
</dbReference>
<dbReference type="PANTHER" id="PTHR13932:SF6">
    <property type="entry name" value="OXYGEN-INDEPENDENT COPROPORPHYRINOGEN III OXIDASE"/>
    <property type="match status" value="1"/>
</dbReference>
<dbReference type="InterPro" id="IPR034505">
    <property type="entry name" value="Coproporphyrinogen-III_oxidase"/>
</dbReference>
<dbReference type="GO" id="GO:0051539">
    <property type="term" value="F:4 iron, 4 sulfur cluster binding"/>
    <property type="evidence" value="ECO:0007669"/>
    <property type="project" value="UniProtKB-KW"/>
</dbReference>
<dbReference type="EMBL" id="UOFE01000006">
    <property type="protein sequence ID" value="VAW50654.1"/>
    <property type="molecule type" value="Genomic_DNA"/>
</dbReference>
<evidence type="ECO:0000256" key="9">
    <source>
        <dbReference type="ARBA" id="ARBA00022490"/>
    </source>
</evidence>
<dbReference type="Gene3D" id="3.20.20.70">
    <property type="entry name" value="Aldolase class I"/>
    <property type="match status" value="1"/>
</dbReference>
<reference evidence="19" key="1">
    <citation type="submission" date="2018-06" db="EMBL/GenBank/DDBJ databases">
        <authorList>
            <person name="Zhirakovskaya E."/>
        </authorList>
    </citation>
    <scope>NUCLEOTIDE SEQUENCE</scope>
</reference>
<evidence type="ECO:0000256" key="17">
    <source>
        <dbReference type="ARBA" id="ARBA00048321"/>
    </source>
</evidence>
<dbReference type="InterPro" id="IPR007197">
    <property type="entry name" value="rSAM"/>
</dbReference>
<dbReference type="Pfam" id="PF06969">
    <property type="entry name" value="HemN_C"/>
    <property type="match status" value="1"/>
</dbReference>
<dbReference type="Gene3D" id="1.10.10.920">
    <property type="match status" value="1"/>
</dbReference>
<comment type="subunit">
    <text evidence="5">Monomer.</text>
</comment>
<dbReference type="AlphaFoldDB" id="A0A3B0X448"/>
<dbReference type="GO" id="GO:0051989">
    <property type="term" value="F:coproporphyrinogen dehydrogenase activity"/>
    <property type="evidence" value="ECO:0007669"/>
    <property type="project" value="UniProtKB-EC"/>
</dbReference>
<dbReference type="CDD" id="cd01335">
    <property type="entry name" value="Radical_SAM"/>
    <property type="match status" value="1"/>
</dbReference>
<comment type="similarity">
    <text evidence="4">Belongs to the anaerobic coproporphyrinogen-III oxidase family.</text>
</comment>